<evidence type="ECO:0000313" key="17">
    <source>
        <dbReference type="Proteomes" id="UP000255110"/>
    </source>
</evidence>
<evidence type="ECO:0000313" key="16">
    <source>
        <dbReference type="Proteomes" id="UP000054820"/>
    </source>
</evidence>
<dbReference type="STRING" id="460.Lstg_1729"/>
<dbReference type="InterPro" id="IPR005148">
    <property type="entry name" value="Arg-tRNA-synth_N"/>
</dbReference>
<dbReference type="Gene3D" id="3.30.1360.70">
    <property type="entry name" value="Arginyl tRNA synthetase N-terminal domain"/>
    <property type="match status" value="1"/>
</dbReference>
<evidence type="ECO:0000259" key="12">
    <source>
        <dbReference type="SMART" id="SM00836"/>
    </source>
</evidence>
<evidence type="ECO:0000256" key="8">
    <source>
        <dbReference type="ARBA" id="ARBA00023146"/>
    </source>
</evidence>
<evidence type="ECO:0000256" key="4">
    <source>
        <dbReference type="ARBA" id="ARBA00022598"/>
    </source>
</evidence>
<dbReference type="Pfam" id="PF05746">
    <property type="entry name" value="DALR_1"/>
    <property type="match status" value="1"/>
</dbReference>
<dbReference type="HAMAP" id="MF_00123">
    <property type="entry name" value="Arg_tRNA_synth"/>
    <property type="match status" value="1"/>
</dbReference>
<evidence type="ECO:0000256" key="7">
    <source>
        <dbReference type="ARBA" id="ARBA00022917"/>
    </source>
</evidence>
<dbReference type="NCBIfam" id="TIGR00456">
    <property type="entry name" value="argS"/>
    <property type="match status" value="1"/>
</dbReference>
<protein>
    <recommendedName>
        <fullName evidence="10">Arginine--tRNA ligase</fullName>
        <ecNumber evidence="10">6.1.1.19</ecNumber>
    </recommendedName>
    <alternativeName>
        <fullName evidence="10">Arginyl-tRNA synthetase</fullName>
        <shortName evidence="10">ArgRS</shortName>
    </alternativeName>
</protein>
<sequence length="620" mass="69327">MRFFSKTANCAIRTFSYGAKKRIITSFFDGKLSSMKHTVEQLLKHALMSLQKSGEIPSGLDIEIKVDRTKDSAHGDYASNLALVLAKPCRQAPRKIAELLVQAMPVDPAVEKVEIAGAGFINFFIRNSSRSQIIGEILDKGERFGRSTIGQNQKVLIEFVSANPTGPLHVGHGRGAAFGATLGNVLKAAGYDVTLEYYVNDAGRQMNILAVSVWLRYLELAGEAVVIPANAYKGDYVSEIAQEFLAEHGKEYVHPWTTVIEGLPLDEPHGGDKEVYIDALVARAKQLLGMDVFALFHQHALNTVLDDIKDDLAEFGVKYDSWFSEQSLFEDGSIQKGIQALKDSGHTFEKEGALWFRATDFGDEKDRVLVRANGHTTYFASDVAYHWNKYDRGYDRVIDIFGADHHGYITRLRAVVGALGHDESALDVLLVQFAILYRGSERVQMSTRSGSFVTLRELRHEVGNDAARFFYVARKSEQHMDFDLDLAKSESSDNPIYYIQYAHARICSVLRQLKERGLSWDKALGLKHIDLLEQSHETHLISLIGRYPEIVELAAAHCEPHQVAYYLREVANGLHSYYNAVPLLCEQEQLRCARLCLLEAVRQVLKNGLDLLGVSAPESM</sequence>
<evidence type="ECO:0000313" key="14">
    <source>
        <dbReference type="EMBL" id="KTD77372.1"/>
    </source>
</evidence>
<dbReference type="InterPro" id="IPR035684">
    <property type="entry name" value="ArgRS_core"/>
</dbReference>
<dbReference type="Gene3D" id="1.10.730.10">
    <property type="entry name" value="Isoleucyl-tRNA Synthetase, Domain 1"/>
    <property type="match status" value="1"/>
</dbReference>
<evidence type="ECO:0000256" key="2">
    <source>
        <dbReference type="ARBA" id="ARBA00005594"/>
    </source>
</evidence>
<name>A0A378L8L1_9GAMM</name>
<proteinExistence type="inferred from homology"/>
<gene>
    <name evidence="10 15" type="primary">argS</name>
    <name evidence="14" type="ORF">Lstg_1729</name>
    <name evidence="15" type="ORF">NCTC11991_00835</name>
</gene>
<dbReference type="InterPro" id="IPR008909">
    <property type="entry name" value="DALR_anticod-bd"/>
</dbReference>
<dbReference type="CDD" id="cd00671">
    <property type="entry name" value="ArgRS_core"/>
    <property type="match status" value="1"/>
</dbReference>
<dbReference type="Pfam" id="PF03485">
    <property type="entry name" value="Arg_tRNA_synt_N"/>
    <property type="match status" value="1"/>
</dbReference>
<dbReference type="SUPFAM" id="SSF52374">
    <property type="entry name" value="Nucleotidylyl transferase"/>
    <property type="match status" value="1"/>
</dbReference>
<evidence type="ECO:0000256" key="10">
    <source>
        <dbReference type="HAMAP-Rule" id="MF_00123"/>
    </source>
</evidence>
<dbReference type="EC" id="6.1.1.19" evidence="10"/>
<dbReference type="InterPro" id="IPR009080">
    <property type="entry name" value="tRNAsynth_Ia_anticodon-bd"/>
</dbReference>
<dbReference type="Gene3D" id="3.40.50.620">
    <property type="entry name" value="HUPs"/>
    <property type="match status" value="1"/>
</dbReference>
<dbReference type="GO" id="GO:0006420">
    <property type="term" value="P:arginyl-tRNA aminoacylation"/>
    <property type="evidence" value="ECO:0007669"/>
    <property type="project" value="UniProtKB-UniRule"/>
</dbReference>
<dbReference type="PANTHER" id="PTHR11956:SF5">
    <property type="entry name" value="ARGININE--TRNA LIGASE, CYTOPLASMIC"/>
    <property type="match status" value="1"/>
</dbReference>
<dbReference type="SUPFAM" id="SSF55190">
    <property type="entry name" value="Arginyl-tRNA synthetase (ArgRS), N-terminal 'additional' domain"/>
    <property type="match status" value="1"/>
</dbReference>
<feature type="domain" description="Arginyl tRNA synthetase N-terminal" evidence="13">
    <location>
        <begin position="37"/>
        <end position="125"/>
    </location>
</feature>
<dbReference type="GO" id="GO:0005524">
    <property type="term" value="F:ATP binding"/>
    <property type="evidence" value="ECO:0007669"/>
    <property type="project" value="UniProtKB-UniRule"/>
</dbReference>
<keyword evidence="6 10" id="KW-0067">ATP-binding</keyword>
<dbReference type="EMBL" id="UGOY01000001">
    <property type="protein sequence ID" value="STY22252.1"/>
    <property type="molecule type" value="Genomic_DNA"/>
</dbReference>
<keyword evidence="4 10" id="KW-0436">Ligase</keyword>
<keyword evidence="7 10" id="KW-0648">Protein biosynthesis</keyword>
<feature type="short sequence motif" description="'HIGH' region" evidence="10">
    <location>
        <begin position="162"/>
        <end position="172"/>
    </location>
</feature>
<dbReference type="InterPro" id="IPR036695">
    <property type="entry name" value="Arg-tRNA-synth_N_sf"/>
</dbReference>
<reference evidence="15 17" key="2">
    <citation type="submission" date="2018-06" db="EMBL/GenBank/DDBJ databases">
        <authorList>
            <consortium name="Pathogen Informatics"/>
            <person name="Doyle S."/>
        </authorList>
    </citation>
    <scope>NUCLEOTIDE SEQUENCE [LARGE SCALE GENOMIC DNA]</scope>
    <source>
        <strain evidence="15 17">NCTC11991</strain>
    </source>
</reference>
<dbReference type="EMBL" id="LNYZ01000013">
    <property type="protein sequence ID" value="KTD77372.1"/>
    <property type="molecule type" value="Genomic_DNA"/>
</dbReference>
<dbReference type="InterPro" id="IPR001278">
    <property type="entry name" value="Arg-tRNA-ligase"/>
</dbReference>
<dbReference type="SUPFAM" id="SSF47323">
    <property type="entry name" value="Anticodon-binding domain of a subclass of class I aminoacyl-tRNA synthetases"/>
    <property type="match status" value="1"/>
</dbReference>
<comment type="subcellular location">
    <subcellularLocation>
        <location evidence="1 10">Cytoplasm</location>
    </subcellularLocation>
</comment>
<dbReference type="FunFam" id="1.10.730.10:FF:000008">
    <property type="entry name" value="Arginine--tRNA ligase"/>
    <property type="match status" value="1"/>
</dbReference>
<organism evidence="15 17">
    <name type="scientific">Legionella steigerwaltii</name>
    <dbReference type="NCBI Taxonomy" id="460"/>
    <lineage>
        <taxon>Bacteria</taxon>
        <taxon>Pseudomonadati</taxon>
        <taxon>Pseudomonadota</taxon>
        <taxon>Gammaproteobacteria</taxon>
        <taxon>Legionellales</taxon>
        <taxon>Legionellaceae</taxon>
        <taxon>Legionella</taxon>
    </lineage>
</organism>
<accession>A0A378L8L1</accession>
<evidence type="ECO:0000313" key="15">
    <source>
        <dbReference type="EMBL" id="STY22252.1"/>
    </source>
</evidence>
<keyword evidence="8 10" id="KW-0030">Aminoacyl-tRNA synthetase</keyword>
<dbReference type="SMART" id="SM01016">
    <property type="entry name" value="Arg_tRNA_synt_N"/>
    <property type="match status" value="1"/>
</dbReference>
<keyword evidence="16" id="KW-1185">Reference proteome</keyword>
<evidence type="ECO:0000256" key="6">
    <source>
        <dbReference type="ARBA" id="ARBA00022840"/>
    </source>
</evidence>
<feature type="domain" description="DALR anticodon binding" evidence="12">
    <location>
        <begin position="499"/>
        <end position="620"/>
    </location>
</feature>
<keyword evidence="5 10" id="KW-0547">Nucleotide-binding</keyword>
<evidence type="ECO:0000259" key="13">
    <source>
        <dbReference type="SMART" id="SM01016"/>
    </source>
</evidence>
<comment type="catalytic activity">
    <reaction evidence="9 10">
        <text>tRNA(Arg) + L-arginine + ATP = L-arginyl-tRNA(Arg) + AMP + diphosphate</text>
        <dbReference type="Rhea" id="RHEA:20301"/>
        <dbReference type="Rhea" id="RHEA-COMP:9658"/>
        <dbReference type="Rhea" id="RHEA-COMP:9673"/>
        <dbReference type="ChEBI" id="CHEBI:30616"/>
        <dbReference type="ChEBI" id="CHEBI:32682"/>
        <dbReference type="ChEBI" id="CHEBI:33019"/>
        <dbReference type="ChEBI" id="CHEBI:78442"/>
        <dbReference type="ChEBI" id="CHEBI:78513"/>
        <dbReference type="ChEBI" id="CHEBI:456215"/>
        <dbReference type="EC" id="6.1.1.19"/>
    </reaction>
</comment>
<evidence type="ECO:0000256" key="11">
    <source>
        <dbReference type="RuleBase" id="RU363038"/>
    </source>
</evidence>
<dbReference type="SMART" id="SM00836">
    <property type="entry name" value="DALR_1"/>
    <property type="match status" value="1"/>
</dbReference>
<dbReference type="AlphaFoldDB" id="A0A378L8L1"/>
<keyword evidence="3 10" id="KW-0963">Cytoplasm</keyword>
<dbReference type="PRINTS" id="PR01038">
    <property type="entry name" value="TRNASYNTHARG"/>
</dbReference>
<comment type="similarity">
    <text evidence="2 10 11">Belongs to the class-I aminoacyl-tRNA synthetase family.</text>
</comment>
<evidence type="ECO:0000256" key="5">
    <source>
        <dbReference type="ARBA" id="ARBA00022741"/>
    </source>
</evidence>
<dbReference type="InterPro" id="IPR014729">
    <property type="entry name" value="Rossmann-like_a/b/a_fold"/>
</dbReference>
<evidence type="ECO:0000256" key="1">
    <source>
        <dbReference type="ARBA" id="ARBA00004496"/>
    </source>
</evidence>
<evidence type="ECO:0000256" key="3">
    <source>
        <dbReference type="ARBA" id="ARBA00022490"/>
    </source>
</evidence>
<dbReference type="PROSITE" id="PS00178">
    <property type="entry name" value="AA_TRNA_LIGASE_I"/>
    <property type="match status" value="1"/>
</dbReference>
<evidence type="ECO:0000256" key="9">
    <source>
        <dbReference type="ARBA" id="ARBA00049339"/>
    </source>
</evidence>
<dbReference type="GO" id="GO:0004814">
    <property type="term" value="F:arginine-tRNA ligase activity"/>
    <property type="evidence" value="ECO:0007669"/>
    <property type="project" value="UniProtKB-UniRule"/>
</dbReference>
<reference evidence="14 16" key="1">
    <citation type="submission" date="2015-11" db="EMBL/GenBank/DDBJ databases">
        <title>Genomic analysis of 38 Legionella species identifies large and diverse effector repertoires.</title>
        <authorList>
            <person name="Burstein D."/>
            <person name="Amaro F."/>
            <person name="Zusman T."/>
            <person name="Lifshitz Z."/>
            <person name="Cohen O."/>
            <person name="Gilbert J.A."/>
            <person name="Pupko T."/>
            <person name="Shuman H.A."/>
            <person name="Segal G."/>
        </authorList>
    </citation>
    <scope>NUCLEOTIDE SEQUENCE [LARGE SCALE GENOMIC DNA]</scope>
    <source>
        <strain evidence="14 16">SC-18-C9</strain>
    </source>
</reference>
<dbReference type="FunFam" id="3.30.1360.70:FF:000003">
    <property type="entry name" value="Arginine--tRNA ligase"/>
    <property type="match status" value="1"/>
</dbReference>
<dbReference type="InterPro" id="IPR001412">
    <property type="entry name" value="aa-tRNA-synth_I_CS"/>
</dbReference>
<comment type="subunit">
    <text evidence="10">Monomer.</text>
</comment>
<dbReference type="GO" id="GO:0005737">
    <property type="term" value="C:cytoplasm"/>
    <property type="evidence" value="ECO:0007669"/>
    <property type="project" value="UniProtKB-SubCell"/>
</dbReference>
<dbReference type="Pfam" id="PF00750">
    <property type="entry name" value="tRNA-synt_1d"/>
    <property type="match status" value="2"/>
</dbReference>
<dbReference type="Proteomes" id="UP000255110">
    <property type="component" value="Unassembled WGS sequence"/>
</dbReference>
<dbReference type="Proteomes" id="UP000054820">
    <property type="component" value="Unassembled WGS sequence"/>
</dbReference>
<dbReference type="PANTHER" id="PTHR11956">
    <property type="entry name" value="ARGINYL-TRNA SYNTHETASE"/>
    <property type="match status" value="1"/>
</dbReference>